<dbReference type="InterPro" id="IPR023724">
    <property type="entry name" value="Glucan_biosyn_MdoD"/>
</dbReference>
<evidence type="ECO:0000256" key="6">
    <source>
        <dbReference type="ARBA" id="ARBA00022729"/>
    </source>
</evidence>
<evidence type="ECO:0000256" key="1">
    <source>
        <dbReference type="ARBA" id="ARBA00003985"/>
    </source>
</evidence>
<feature type="domain" description="Glucan biosynthesis periplasmic MdoG C-terminal" evidence="10">
    <location>
        <begin position="46"/>
        <end position="522"/>
    </location>
</feature>
<evidence type="ECO:0000313" key="11">
    <source>
        <dbReference type="EMBL" id="MFB9887850.1"/>
    </source>
</evidence>
<organism evidence="11 12">
    <name type="scientific">Balneatrix alpica</name>
    <dbReference type="NCBI Taxonomy" id="75684"/>
    <lineage>
        <taxon>Bacteria</taxon>
        <taxon>Pseudomonadati</taxon>
        <taxon>Pseudomonadota</taxon>
        <taxon>Gammaproteobacteria</taxon>
        <taxon>Oceanospirillales</taxon>
        <taxon>Balneatrichaceae</taxon>
        <taxon>Balneatrix</taxon>
    </lineage>
</organism>
<dbReference type="PIRSF" id="PIRSF006281">
    <property type="entry name" value="MdoG"/>
    <property type="match status" value="1"/>
</dbReference>
<proteinExistence type="inferred from homology"/>
<accession>A0ABV5ZG90</accession>
<comment type="pathway">
    <text evidence="3 8">Glycan metabolism; osmoregulated periplasmic glucan (OPG) biosynthesis.</text>
</comment>
<dbReference type="InterPro" id="IPR013783">
    <property type="entry name" value="Ig-like_fold"/>
</dbReference>
<reference evidence="11 12" key="1">
    <citation type="submission" date="2024-09" db="EMBL/GenBank/DDBJ databases">
        <authorList>
            <person name="Sun Q."/>
            <person name="Mori K."/>
        </authorList>
    </citation>
    <scope>NUCLEOTIDE SEQUENCE [LARGE SCALE GENOMIC DNA]</scope>
    <source>
        <strain evidence="11 12">ATCC 51285</strain>
    </source>
</reference>
<evidence type="ECO:0000256" key="4">
    <source>
        <dbReference type="ARBA" id="ARBA00009284"/>
    </source>
</evidence>
<dbReference type="InterPro" id="IPR006311">
    <property type="entry name" value="TAT_signal"/>
</dbReference>
<dbReference type="PANTHER" id="PTHR30504:SF3">
    <property type="entry name" value="GLUCANS BIOSYNTHESIS PROTEIN D"/>
    <property type="match status" value="1"/>
</dbReference>
<evidence type="ECO:0000256" key="3">
    <source>
        <dbReference type="ARBA" id="ARBA00005001"/>
    </source>
</evidence>
<dbReference type="Proteomes" id="UP001589628">
    <property type="component" value="Unassembled WGS sequence"/>
</dbReference>
<comment type="subcellular location">
    <subcellularLocation>
        <location evidence="2 8">Periplasm</location>
    </subcellularLocation>
</comment>
<comment type="similarity">
    <text evidence="4 8">Belongs to the OpgD/OpgG family.</text>
</comment>
<feature type="signal peptide" evidence="9">
    <location>
        <begin position="1"/>
        <end position="31"/>
    </location>
</feature>
<evidence type="ECO:0000259" key="10">
    <source>
        <dbReference type="Pfam" id="PF04349"/>
    </source>
</evidence>
<evidence type="ECO:0000256" key="8">
    <source>
        <dbReference type="HAMAP-Rule" id="MF_01068"/>
    </source>
</evidence>
<feature type="chain" id="PRO_5047459419" description="Glucans biosynthesis protein D" evidence="9">
    <location>
        <begin position="32"/>
        <end position="538"/>
    </location>
</feature>
<dbReference type="InterPro" id="IPR014718">
    <property type="entry name" value="GH-type_carb-bd"/>
</dbReference>
<comment type="caution">
    <text evidence="11">The sequence shown here is derived from an EMBL/GenBank/DDBJ whole genome shotgun (WGS) entry which is preliminary data.</text>
</comment>
<evidence type="ECO:0000256" key="7">
    <source>
        <dbReference type="ARBA" id="ARBA00022764"/>
    </source>
</evidence>
<evidence type="ECO:0000256" key="9">
    <source>
        <dbReference type="SAM" id="SignalP"/>
    </source>
</evidence>
<dbReference type="SUPFAM" id="SSF81296">
    <property type="entry name" value="E set domains"/>
    <property type="match status" value="1"/>
</dbReference>
<keyword evidence="7 8" id="KW-0574">Periplasm</keyword>
<dbReference type="PROSITE" id="PS51318">
    <property type="entry name" value="TAT"/>
    <property type="match status" value="1"/>
</dbReference>
<sequence length="538" mass="60986">MKRRDFLKGSLKGAALSAATLSSLSSMLALAASKEEVKLIGKAEPFDYAWLKGLARTLSASSYQSYAGNVPASLQKLDWDQYQHLQYRKEHALWADDGQFRAQFFHLGLYFKTPVRMYEVKNGMAQEIAYDPAMFSYGKSGVKASQLPKDLGFAGFRLNYHTDWSRDVAAFLGASYFRAVGGELQYGLSARGLAIDTAMPRPEEFPEFVRFWLERPAAGSDRMTVYALLDSPSVSGAYRFIITPGDTLEMDVDVALYPRKPIERLGIAPLTSMFMIGENDRRANWDWRPEIHDSDGLAIWNGNGEWIWRPLNNPRELRFNAYGDNNPRGFGLLQRDRNFDHYQDDGVFYEKRPSLWVEPKQAWGEGSVQLVEIPTLDETFDNIVAFWNPKEPVQPGQEYLYGYRLYWNGVPPVHTPLAYAVATRTGLGGVVGQRRHYFSQRFTVDFVGGKIPLLGGSLDVKAVVSSSRGRVELVSCRPQHQLGGYRAQFDVVPLDNKLDPIDIRLFLQLGEEAISETWLYQWNPPPINERDLRNPGHL</sequence>
<name>A0ABV5ZG90_9GAMM</name>
<dbReference type="InterPro" id="IPR007444">
    <property type="entry name" value="Glucan_biosyn_MdoG_C"/>
</dbReference>
<dbReference type="InterPro" id="IPR014438">
    <property type="entry name" value="Glucan_biosyn_MdoG/MdoD"/>
</dbReference>
<keyword evidence="6 8" id="KW-0732">Signal</keyword>
<comment type="PTM">
    <text evidence="8">Predicted to be exported by the Tat system. The position of the signal peptide cleavage has not been experimentally proven.</text>
</comment>
<keyword evidence="12" id="KW-1185">Reference proteome</keyword>
<dbReference type="SUPFAM" id="SSF74650">
    <property type="entry name" value="Galactose mutarotase-like"/>
    <property type="match status" value="1"/>
</dbReference>
<dbReference type="EMBL" id="JBHLZN010000006">
    <property type="protein sequence ID" value="MFB9887850.1"/>
    <property type="molecule type" value="Genomic_DNA"/>
</dbReference>
<dbReference type="RefSeq" id="WP_027312547.1">
    <property type="nucleotide sequence ID" value="NZ_JBHLZN010000006.1"/>
</dbReference>
<dbReference type="HAMAP" id="MF_01068">
    <property type="entry name" value="MdoD_OpgD"/>
    <property type="match status" value="1"/>
</dbReference>
<dbReference type="InterPro" id="IPR011013">
    <property type="entry name" value="Gal_mutarotase_sf_dom"/>
</dbReference>
<protein>
    <recommendedName>
        <fullName evidence="5 8">Glucans biosynthesis protein D</fullName>
    </recommendedName>
</protein>
<comment type="function">
    <text evidence="1 8">Probably involved in the control of the structural glucose backbone of osmoregulated periplasmic glucans (OPGs).</text>
</comment>
<evidence type="ECO:0000256" key="2">
    <source>
        <dbReference type="ARBA" id="ARBA00004418"/>
    </source>
</evidence>
<evidence type="ECO:0000256" key="5">
    <source>
        <dbReference type="ARBA" id="ARBA00015372"/>
    </source>
</evidence>
<dbReference type="Gene3D" id="2.70.98.10">
    <property type="match status" value="1"/>
</dbReference>
<evidence type="ECO:0000313" key="12">
    <source>
        <dbReference type="Proteomes" id="UP001589628"/>
    </source>
</evidence>
<gene>
    <name evidence="8" type="primary">opgD</name>
    <name evidence="11" type="ORF">ACFFLH_15660</name>
</gene>
<dbReference type="Gene3D" id="2.60.40.10">
    <property type="entry name" value="Immunoglobulins"/>
    <property type="match status" value="1"/>
</dbReference>
<dbReference type="Pfam" id="PF04349">
    <property type="entry name" value="MdoG"/>
    <property type="match status" value="1"/>
</dbReference>
<dbReference type="InterPro" id="IPR014756">
    <property type="entry name" value="Ig_E-set"/>
</dbReference>
<dbReference type="PANTHER" id="PTHR30504">
    <property type="entry name" value="GLUCANS BIOSYNTHESIS PROTEIN"/>
    <property type="match status" value="1"/>
</dbReference>